<evidence type="ECO:0000256" key="2">
    <source>
        <dbReference type="ARBA" id="ARBA00023239"/>
    </source>
</evidence>
<dbReference type="Pfam" id="PF04752">
    <property type="entry name" value="ChaC"/>
    <property type="match status" value="1"/>
</dbReference>
<dbReference type="EMBL" id="CP080095">
    <property type="protein sequence ID" value="QYD68574.1"/>
    <property type="molecule type" value="Genomic_DNA"/>
</dbReference>
<accession>A0ABX8UNL4</accession>
<sequence>MLSRDALRSGAYLDSFSDLPVETLWTAPRIEASLAQTLAQRPHGDSGPIWIFAYGSLMWNPLIHFDAHATATLHDWHRSFCLRVVAGRGSPDAPGRMLALEPGGSAAGIALKLAPASMNEELRLVWIREMVAGSYLPTWAPITFADGTHTHAIAFVADRNQSQYEADASVRTVAPLIAIARGRHGTNREYVVRLEAALDEARLTDLYIEQLAGEIRRLASAHK</sequence>
<proteinExistence type="predicted"/>
<name>A0ABX8UNL4_9BURK</name>
<evidence type="ECO:0000313" key="3">
    <source>
        <dbReference type="EMBL" id="QYD68574.1"/>
    </source>
</evidence>
<keyword evidence="2" id="KW-0456">Lyase</keyword>
<protein>
    <recommendedName>
        <fullName evidence="1">glutathione-specific gamma-glutamylcyclotransferase</fullName>
        <ecNumber evidence="1">4.3.2.7</ecNumber>
    </recommendedName>
</protein>
<dbReference type="InterPro" id="IPR006840">
    <property type="entry name" value="ChaC"/>
</dbReference>
<dbReference type="InterPro" id="IPR013024">
    <property type="entry name" value="GGCT-like"/>
</dbReference>
<evidence type="ECO:0000256" key="1">
    <source>
        <dbReference type="ARBA" id="ARBA00012344"/>
    </source>
</evidence>
<organism evidence="3 4">
    <name type="scientific">Paraburkholderia edwinii</name>
    <dbReference type="NCBI Taxonomy" id="2861782"/>
    <lineage>
        <taxon>Bacteria</taxon>
        <taxon>Pseudomonadati</taxon>
        <taxon>Pseudomonadota</taxon>
        <taxon>Betaproteobacteria</taxon>
        <taxon>Burkholderiales</taxon>
        <taxon>Burkholderiaceae</taxon>
        <taxon>Paraburkholderia</taxon>
    </lineage>
</organism>
<dbReference type="EC" id="4.3.2.7" evidence="1"/>
<evidence type="ECO:0000313" key="4">
    <source>
        <dbReference type="Proteomes" id="UP000826462"/>
    </source>
</evidence>
<dbReference type="CDD" id="cd06661">
    <property type="entry name" value="GGCT_like"/>
    <property type="match status" value="1"/>
</dbReference>
<dbReference type="Proteomes" id="UP000826462">
    <property type="component" value="Chromosome 1"/>
</dbReference>
<dbReference type="InterPro" id="IPR036568">
    <property type="entry name" value="GGCT-like_sf"/>
</dbReference>
<reference evidence="3 4" key="1">
    <citation type="submission" date="2021-07" db="EMBL/GenBank/DDBJ databases">
        <title>Paraburkholderia edwinii protects Aspergillus sp. from phenazines by acting as a toxin sponge.</title>
        <authorList>
            <person name="Dahlstrom K.M."/>
            <person name="Newman D.K."/>
        </authorList>
    </citation>
    <scope>NUCLEOTIDE SEQUENCE [LARGE SCALE GENOMIC DNA]</scope>
    <source>
        <strain evidence="3 4">Pe01</strain>
    </source>
</reference>
<dbReference type="PANTHER" id="PTHR12192:SF2">
    <property type="entry name" value="GLUTATHIONE-SPECIFIC GAMMA-GLUTAMYLCYCLOTRANSFERASE 2"/>
    <property type="match status" value="1"/>
</dbReference>
<dbReference type="SUPFAM" id="SSF110857">
    <property type="entry name" value="Gamma-glutamyl cyclotransferase-like"/>
    <property type="match status" value="1"/>
</dbReference>
<keyword evidence="4" id="KW-1185">Reference proteome</keyword>
<dbReference type="RefSeq" id="WP_219797961.1">
    <property type="nucleotide sequence ID" value="NZ_CP080095.1"/>
</dbReference>
<dbReference type="Gene3D" id="3.10.490.10">
    <property type="entry name" value="Gamma-glutamyl cyclotransferase-like"/>
    <property type="match status" value="1"/>
</dbReference>
<gene>
    <name evidence="3" type="ORF">KZJ38_20435</name>
</gene>
<dbReference type="PANTHER" id="PTHR12192">
    <property type="entry name" value="CATION TRANSPORT PROTEIN CHAC-RELATED"/>
    <property type="match status" value="1"/>
</dbReference>